<organism evidence="1 2">
    <name type="scientific">Lentilactobacillus parafarraginis F0439</name>
    <dbReference type="NCBI Taxonomy" id="797515"/>
    <lineage>
        <taxon>Bacteria</taxon>
        <taxon>Bacillati</taxon>
        <taxon>Bacillota</taxon>
        <taxon>Bacilli</taxon>
        <taxon>Lactobacillales</taxon>
        <taxon>Lactobacillaceae</taxon>
        <taxon>Lentilactobacillus</taxon>
    </lineage>
</organism>
<name>G9ZN03_9LACO</name>
<comment type="caution">
    <text evidence="1">The sequence shown here is derived from an EMBL/GenBank/DDBJ whole genome shotgun (WGS) entry which is preliminary data.</text>
</comment>
<gene>
    <name evidence="1" type="ORF">HMPREF9103_01104</name>
</gene>
<protein>
    <submittedName>
        <fullName evidence="1">Uncharacterized protein</fullName>
    </submittedName>
</protein>
<keyword evidence="2" id="KW-1185">Reference proteome</keyword>
<dbReference type="EMBL" id="AGEY01000047">
    <property type="protein sequence ID" value="EHL99275.1"/>
    <property type="molecule type" value="Genomic_DNA"/>
</dbReference>
<evidence type="ECO:0000313" key="2">
    <source>
        <dbReference type="Proteomes" id="UP000004625"/>
    </source>
</evidence>
<dbReference type="HOGENOM" id="CLU_989677_0_0_9"/>
<accession>G9ZN03</accession>
<dbReference type="STRING" id="797515.HMPREF9103_01104"/>
<dbReference type="Proteomes" id="UP000004625">
    <property type="component" value="Unassembled WGS sequence"/>
</dbReference>
<evidence type="ECO:0000313" key="1">
    <source>
        <dbReference type="EMBL" id="EHL99275.1"/>
    </source>
</evidence>
<dbReference type="eggNOG" id="ENOG50309YY">
    <property type="taxonomic scope" value="Bacteria"/>
</dbReference>
<reference evidence="1 2" key="1">
    <citation type="submission" date="2011-09" db="EMBL/GenBank/DDBJ databases">
        <authorList>
            <person name="Weinstock G."/>
            <person name="Sodergren E."/>
            <person name="Clifton S."/>
            <person name="Fulton L."/>
            <person name="Fulton B."/>
            <person name="Courtney L."/>
            <person name="Fronick C."/>
            <person name="Harrison M."/>
            <person name="Strong C."/>
            <person name="Farmer C."/>
            <person name="Delahaunty K."/>
            <person name="Markovic C."/>
            <person name="Hall O."/>
            <person name="Minx P."/>
            <person name="Tomlinson C."/>
            <person name="Mitreva M."/>
            <person name="Hou S."/>
            <person name="Chen J."/>
            <person name="Wollam A."/>
            <person name="Pepin K.H."/>
            <person name="Johnson M."/>
            <person name="Bhonagiri V."/>
            <person name="Zhang X."/>
            <person name="Suruliraj S."/>
            <person name="Warren W."/>
            <person name="Chinwalla A."/>
            <person name="Mardis E.R."/>
            <person name="Wilson R.K."/>
        </authorList>
    </citation>
    <scope>NUCLEOTIDE SEQUENCE [LARGE SCALE GENOMIC DNA]</scope>
    <source>
        <strain evidence="1 2">F0439</strain>
    </source>
</reference>
<sequence length="287" mass="33038">MRRIIMKRAIFLVTTIQGIRKPTFLKQLLSLINDKFEIAILFAMINFDEVWQAQREFTDIQTREHLTGIRMITLADVYANHTGIPLKETEVLKPDLAKLTPYETHSGKNKVTRYVNTDGNIVAEALFDEQGSRLHTIFFDDNSRIRQINNYNSQDQLTGIEKCQDDELVESLLLNAKSELVFRFTNYVIPQKVNYGVADTSLIPVPAGLSEIEKNSKEDPLTHYEAKGQLTVTKATSYSDYHRYDDINAFYHQVLANLNTDDARIYLDINNMIDASKYLPGKQIFNY</sequence>
<proteinExistence type="predicted"/>
<dbReference type="PATRIC" id="fig|797515.3.peg.1024"/>
<dbReference type="AlphaFoldDB" id="G9ZN03"/>